<proteinExistence type="predicted"/>
<accession>A0A438HPV4</accession>
<evidence type="ECO:0000313" key="3">
    <source>
        <dbReference type="Proteomes" id="UP000288805"/>
    </source>
</evidence>
<dbReference type="AlphaFoldDB" id="A0A438HPV4"/>
<gene>
    <name evidence="2" type="ORF">CK203_042143</name>
</gene>
<organism evidence="2 3">
    <name type="scientific">Vitis vinifera</name>
    <name type="common">Grape</name>
    <dbReference type="NCBI Taxonomy" id="29760"/>
    <lineage>
        <taxon>Eukaryota</taxon>
        <taxon>Viridiplantae</taxon>
        <taxon>Streptophyta</taxon>
        <taxon>Embryophyta</taxon>
        <taxon>Tracheophyta</taxon>
        <taxon>Spermatophyta</taxon>
        <taxon>Magnoliopsida</taxon>
        <taxon>eudicotyledons</taxon>
        <taxon>Gunneridae</taxon>
        <taxon>Pentapetalae</taxon>
        <taxon>rosids</taxon>
        <taxon>Vitales</taxon>
        <taxon>Vitaceae</taxon>
        <taxon>Viteae</taxon>
        <taxon>Vitis</taxon>
    </lineage>
</organism>
<comment type="caution">
    <text evidence="2">The sequence shown here is derived from an EMBL/GenBank/DDBJ whole genome shotgun (WGS) entry which is preliminary data.</text>
</comment>
<dbReference type="Pfam" id="PF25597">
    <property type="entry name" value="SH3_retrovirus"/>
    <property type="match status" value="1"/>
</dbReference>
<evidence type="ECO:0000313" key="2">
    <source>
        <dbReference type="EMBL" id="RVW86486.1"/>
    </source>
</evidence>
<dbReference type="Proteomes" id="UP000288805">
    <property type="component" value="Unassembled WGS sequence"/>
</dbReference>
<feature type="domain" description="Retroviral polymerase SH3-like" evidence="1">
    <location>
        <begin position="56"/>
        <end position="106"/>
    </location>
</feature>
<dbReference type="EMBL" id="QGNW01000193">
    <property type="protein sequence ID" value="RVW86486.1"/>
    <property type="molecule type" value="Genomic_DNA"/>
</dbReference>
<sequence length="164" mass="18499">MKVLKCYEGDAILIAAHLIKRMPTKVLENQPLANKLMTLFPNFEGVGTLLTKVFGCVSCVHVHKQLHGKLNLRAMKDVFLGYSLIKKGYKCRHPPSKKHYVTMDVTSVVNQPCFDITYLQGKNTSKWEDMWDWGVEEGLKEGTNVIAAEINDTVARSIDANMDD</sequence>
<reference evidence="2 3" key="1">
    <citation type="journal article" date="2018" name="PLoS Genet.">
        <title>Population sequencing reveals clonal diversity and ancestral inbreeding in the grapevine cultivar Chardonnay.</title>
        <authorList>
            <person name="Roach M.J."/>
            <person name="Johnson D.L."/>
            <person name="Bohlmann J."/>
            <person name="van Vuuren H.J."/>
            <person name="Jones S.J."/>
            <person name="Pretorius I.S."/>
            <person name="Schmidt S.A."/>
            <person name="Borneman A.R."/>
        </authorList>
    </citation>
    <scope>NUCLEOTIDE SEQUENCE [LARGE SCALE GENOMIC DNA]</scope>
    <source>
        <strain evidence="3">cv. Chardonnay</strain>
        <tissue evidence="2">Leaf</tissue>
    </source>
</reference>
<dbReference type="InterPro" id="IPR057670">
    <property type="entry name" value="SH3_retrovirus"/>
</dbReference>
<name>A0A438HPV4_VITVI</name>
<protein>
    <recommendedName>
        <fullName evidence="1">Retroviral polymerase SH3-like domain-containing protein</fullName>
    </recommendedName>
</protein>
<evidence type="ECO:0000259" key="1">
    <source>
        <dbReference type="Pfam" id="PF25597"/>
    </source>
</evidence>